<dbReference type="PROSITE" id="PS51382">
    <property type="entry name" value="SPX"/>
    <property type="match status" value="1"/>
</dbReference>
<evidence type="ECO:0000256" key="2">
    <source>
        <dbReference type="ARBA" id="ARBA00023242"/>
    </source>
</evidence>
<feature type="compositionally biased region" description="Basic and acidic residues" evidence="4">
    <location>
        <begin position="157"/>
        <end position="167"/>
    </location>
</feature>
<evidence type="ECO:0000256" key="1">
    <source>
        <dbReference type="ARBA" id="ARBA00004123"/>
    </source>
</evidence>
<organism evidence="6 7">
    <name type="scientific">Sphagnum troendelagicum</name>
    <dbReference type="NCBI Taxonomy" id="128251"/>
    <lineage>
        <taxon>Eukaryota</taxon>
        <taxon>Viridiplantae</taxon>
        <taxon>Streptophyta</taxon>
        <taxon>Embryophyta</taxon>
        <taxon>Bryophyta</taxon>
        <taxon>Sphagnophytina</taxon>
        <taxon>Sphagnopsida</taxon>
        <taxon>Sphagnales</taxon>
        <taxon>Sphagnaceae</taxon>
        <taxon>Sphagnum</taxon>
    </lineage>
</organism>
<proteinExistence type="predicted"/>
<keyword evidence="2" id="KW-0539">Nucleus</keyword>
<feature type="domain" description="SPX" evidence="5">
    <location>
        <begin position="1"/>
        <end position="334"/>
    </location>
</feature>
<dbReference type="PANTHER" id="PTHR45978:SF5">
    <property type="entry name" value="SPX DOMAIN-CONTAINING PROTEIN 2"/>
    <property type="match status" value="1"/>
</dbReference>
<feature type="region of interest" description="Disordered" evidence="4">
    <location>
        <begin position="46"/>
        <end position="81"/>
    </location>
</feature>
<gene>
    <name evidence="6" type="ORF">CSSPTR1EN2_LOCUS17352</name>
</gene>
<dbReference type="Pfam" id="PF03105">
    <property type="entry name" value="SPX"/>
    <property type="match status" value="2"/>
</dbReference>
<evidence type="ECO:0000313" key="6">
    <source>
        <dbReference type="EMBL" id="CAK9224479.1"/>
    </source>
</evidence>
<accession>A0ABP0UN76</accession>
<evidence type="ECO:0000256" key="3">
    <source>
        <dbReference type="SAM" id="Coils"/>
    </source>
</evidence>
<dbReference type="InterPro" id="IPR031142">
    <property type="entry name" value="SPX_prot"/>
</dbReference>
<dbReference type="PANTHER" id="PTHR45978">
    <property type="entry name" value="SPX DOMAIN-CONTAINING PROTEIN 3"/>
    <property type="match status" value="1"/>
</dbReference>
<keyword evidence="3" id="KW-0175">Coiled coil</keyword>
<reference evidence="6" key="1">
    <citation type="submission" date="2024-02" db="EMBL/GenBank/DDBJ databases">
        <authorList>
            <consortium name="ELIXIR-Norway"/>
            <consortium name="Elixir Norway"/>
        </authorList>
    </citation>
    <scope>NUCLEOTIDE SEQUENCE</scope>
</reference>
<feature type="coiled-coil region" evidence="3">
    <location>
        <begin position="254"/>
        <end position="281"/>
    </location>
</feature>
<dbReference type="EMBL" id="OZ019896">
    <property type="protein sequence ID" value="CAK9224479.1"/>
    <property type="molecule type" value="Genomic_DNA"/>
</dbReference>
<dbReference type="Proteomes" id="UP001497512">
    <property type="component" value="Chromosome 4"/>
</dbReference>
<keyword evidence="7" id="KW-1185">Reference proteome</keyword>
<name>A0ABP0UN76_9BRYO</name>
<dbReference type="InterPro" id="IPR004331">
    <property type="entry name" value="SPX_dom"/>
</dbReference>
<sequence>MKYGKLLQTLLEEMPAEYRDKFLSYKQLKKRIKQFLDSNSFPEAAFEPAPVAPASGEQEQQQQLHHAPAVPGSGENSGAVHDDNLADEKVRWSPAILKTPATTQGTPALAMAVSALMDMDEGEEATTTEGNTTEPIVGSTKRKRAAAEKASVGLGRGESHGLEKGETSESAQEGRGGGGGGVREKTEGGSGSDTRREAAPETVRHFLNAVSRQGITGRGQAMGEEKEVTPEEEEFIRLLNVELEKFNSFFTEKEEDYVIQLQELKDQLKNARVQHRGHTHNSQELLKIHTDLVTFHGDVVLMESYSALNYMGLVKILKKHDKRTGAVLRLPFIRRVLLQPFFSTELLSKLVQECENLLSFFPASPIVECIDVERVDGEGVDSTGEVPKDIEGLLLMRGEDVQSVYKSSLAALRTLQEMRKGSSTVSSQSLPPCNILGNDERFGAVLNDRVWPTPTVFVSQAE</sequence>
<evidence type="ECO:0000256" key="4">
    <source>
        <dbReference type="SAM" id="MobiDB-lite"/>
    </source>
</evidence>
<feature type="compositionally biased region" description="Basic and acidic residues" evidence="4">
    <location>
        <begin position="182"/>
        <end position="199"/>
    </location>
</feature>
<feature type="region of interest" description="Disordered" evidence="4">
    <location>
        <begin position="120"/>
        <end position="199"/>
    </location>
</feature>
<protein>
    <recommendedName>
        <fullName evidence="5">SPX domain-containing protein</fullName>
    </recommendedName>
</protein>
<evidence type="ECO:0000259" key="5">
    <source>
        <dbReference type="PROSITE" id="PS51382"/>
    </source>
</evidence>
<evidence type="ECO:0000313" key="7">
    <source>
        <dbReference type="Proteomes" id="UP001497512"/>
    </source>
</evidence>
<comment type="subcellular location">
    <subcellularLocation>
        <location evidence="1">Nucleus</location>
    </subcellularLocation>
</comment>